<dbReference type="EMBL" id="AZHW01001445">
    <property type="protein sequence ID" value="ETW92546.1"/>
    <property type="molecule type" value="Genomic_DNA"/>
</dbReference>
<reference evidence="1 2" key="1">
    <citation type="journal article" date="2014" name="Nature">
        <title>An environmental bacterial taxon with a large and distinct metabolic repertoire.</title>
        <authorList>
            <person name="Wilson M.C."/>
            <person name="Mori T."/>
            <person name="Ruckert C."/>
            <person name="Uria A.R."/>
            <person name="Helf M.J."/>
            <person name="Takada K."/>
            <person name="Gernert C."/>
            <person name="Steffens U.A."/>
            <person name="Heycke N."/>
            <person name="Schmitt S."/>
            <person name="Rinke C."/>
            <person name="Helfrich E.J."/>
            <person name="Brachmann A.O."/>
            <person name="Gurgui C."/>
            <person name="Wakimoto T."/>
            <person name="Kracht M."/>
            <person name="Crusemann M."/>
            <person name="Hentschel U."/>
            <person name="Abe I."/>
            <person name="Matsunaga S."/>
            <person name="Kalinowski J."/>
            <person name="Takeyama H."/>
            <person name="Piel J."/>
        </authorList>
    </citation>
    <scope>NUCLEOTIDE SEQUENCE [LARGE SCALE GENOMIC DNA]</scope>
    <source>
        <strain evidence="2">TSY1</strain>
    </source>
</reference>
<organism evidence="1 2">
    <name type="scientific">Entotheonella factor</name>
    <dbReference type="NCBI Taxonomy" id="1429438"/>
    <lineage>
        <taxon>Bacteria</taxon>
        <taxon>Pseudomonadati</taxon>
        <taxon>Nitrospinota/Tectimicrobiota group</taxon>
        <taxon>Candidatus Tectimicrobiota</taxon>
        <taxon>Candidatus Entotheonellia</taxon>
        <taxon>Candidatus Entotheonellales</taxon>
        <taxon>Candidatus Entotheonellaceae</taxon>
        <taxon>Candidatus Entotheonella</taxon>
    </lineage>
</organism>
<comment type="caution">
    <text evidence="1">The sequence shown here is derived from an EMBL/GenBank/DDBJ whole genome shotgun (WGS) entry which is preliminary data.</text>
</comment>
<evidence type="ECO:0000313" key="2">
    <source>
        <dbReference type="Proteomes" id="UP000019141"/>
    </source>
</evidence>
<name>W4L5C6_ENTF1</name>
<evidence type="ECO:0000313" key="1">
    <source>
        <dbReference type="EMBL" id="ETW92546.1"/>
    </source>
</evidence>
<dbReference type="HOGENOM" id="CLU_1591552_0_0_7"/>
<proteinExistence type="predicted"/>
<keyword evidence="2" id="KW-1185">Reference proteome</keyword>
<dbReference type="Proteomes" id="UP000019141">
    <property type="component" value="Unassembled WGS sequence"/>
</dbReference>
<protein>
    <submittedName>
        <fullName evidence="1">Uncharacterized protein</fullName>
    </submittedName>
</protein>
<gene>
    <name evidence="1" type="ORF">ETSY1_43185</name>
</gene>
<sequence>MGGKWGTDHVLPHTGYATVESDAFAFYAQLCGETTDNTAYSWFDKGSVILSVEAKGLLYGDETIDVTFGGERAEVSLADYHLGGTFFHSIQREATLNKMFNTQSFLHSERTGERKGGIPVIKCVCDIEPGTSASMSWRVKGDPRTFGLETYSGRIIATFDDNGMCDE</sequence>
<accession>W4L5C6</accession>
<dbReference type="AlphaFoldDB" id="W4L5C6"/>